<comment type="caution">
    <text evidence="8">The sequence shown here is derived from an EMBL/GenBank/DDBJ whole genome shotgun (WGS) entry which is preliminary data.</text>
</comment>
<proteinExistence type="predicted"/>
<dbReference type="InterPro" id="IPR003822">
    <property type="entry name" value="PAH"/>
</dbReference>
<feature type="region of interest" description="Disordered" evidence="6">
    <location>
        <begin position="295"/>
        <end position="327"/>
    </location>
</feature>
<dbReference type="InterPro" id="IPR038305">
    <property type="entry name" value="HeLo_sf"/>
</dbReference>
<dbReference type="AlphaFoldDB" id="A0AAN7UC21"/>
<name>A0AAN7UC21_9PEZI</name>
<sequence>MHKGFVMAEAVGTIASIITLVGLLKGCIDACELIRAAKDYKQTLERYDLKLALEQCRLKTWGKSMGLIREEGTQQGQHPLEHFEFRHVVEKALQQIINLLTDSDRLSKKYGAQKTSMKRVIDPNLDSWRSASALKLTTAFKRLKIHDTIRSQTEKAVMSSVWVFYDQKKYASLIEELRTMVDAVENVTRDLVTKEQQQQLFISHINTISDVRTLNMLTEVCEVDHPAFSDAASVRAEVFSFTTTRKGDVSDWIDNTTDNLNELQKQVTDEMESWDLTDFRRQYLALLSVQAMRSGPGGFSAGQDGGGDDENDRDETIIKTNSRENPSTRVFSENDLERGGPVEFKDAIAYVNRIKNRFQQRPEVYHRFLSILQTYEREKTPIQGVYSEITDLFSSETDLIEDFKFFLPQTADQVGGDARLSTGQQTEEDEGSTAIKRPKMHILATAAIRSNEEDISILKTPDTPMNSPKPPILNDALEYLDLLRAHFKETPDIYNEFLDIMKDFKNRVLDTPGVINRVKTLFAEHQTLIKGFETFLPPGYSIADDSANTLPMFQKTEAPRVSSIEAVGVAAIAVNTMVPDTAPLLEIVFGLDMKDSETLRHYTELSIYRYGTRRETLAFSPQLGTESRKRAADIAGRFGLLHEDISLENDACVDLIKALKIMIVVIEPTSQRKKMTMTMLVPSAAPSAARAQDQVVVLGCFAEEGEGGEWPK</sequence>
<keyword evidence="3" id="KW-0677">Repeat</keyword>
<dbReference type="FunFam" id="1.20.1160.11:FF:000001">
    <property type="entry name" value="Paired amphipathic helix protein Sin3"/>
    <property type="match status" value="1"/>
</dbReference>
<reference evidence="8 9" key="1">
    <citation type="submission" date="2023-10" db="EMBL/GenBank/DDBJ databases">
        <title>Draft genome sequence of Xylaria bambusicola isolate GMP-LS, the root and basal stem rot pathogen of sugarcane in Indonesia.</title>
        <authorList>
            <person name="Selvaraj P."/>
            <person name="Muralishankar V."/>
            <person name="Muruganantham S."/>
            <person name="Sp S."/>
            <person name="Haryani S."/>
            <person name="Lau K.J.X."/>
            <person name="Naqvi N.I."/>
        </authorList>
    </citation>
    <scope>NUCLEOTIDE SEQUENCE [LARGE SCALE GENOMIC DNA]</scope>
    <source>
        <strain evidence="8">GMP-LS</strain>
    </source>
</reference>
<dbReference type="GO" id="GO:0003714">
    <property type="term" value="F:transcription corepressor activity"/>
    <property type="evidence" value="ECO:0007669"/>
    <property type="project" value="InterPro"/>
</dbReference>
<evidence type="ECO:0000256" key="1">
    <source>
        <dbReference type="ARBA" id="ARBA00004123"/>
    </source>
</evidence>
<evidence type="ECO:0000259" key="7">
    <source>
        <dbReference type="Pfam" id="PF14479"/>
    </source>
</evidence>
<evidence type="ECO:0000256" key="5">
    <source>
        <dbReference type="PROSITE-ProRule" id="PRU00810"/>
    </source>
</evidence>
<feature type="compositionally biased region" description="Polar residues" evidence="6">
    <location>
        <begin position="318"/>
        <end position="327"/>
    </location>
</feature>
<dbReference type="SUPFAM" id="SSF47762">
    <property type="entry name" value="PAH2 domain"/>
    <property type="match status" value="2"/>
</dbReference>
<dbReference type="Pfam" id="PF02671">
    <property type="entry name" value="PAH"/>
    <property type="match status" value="2"/>
</dbReference>
<organism evidence="8 9">
    <name type="scientific">Xylaria bambusicola</name>
    <dbReference type="NCBI Taxonomy" id="326684"/>
    <lineage>
        <taxon>Eukaryota</taxon>
        <taxon>Fungi</taxon>
        <taxon>Dikarya</taxon>
        <taxon>Ascomycota</taxon>
        <taxon>Pezizomycotina</taxon>
        <taxon>Sordariomycetes</taxon>
        <taxon>Xylariomycetidae</taxon>
        <taxon>Xylariales</taxon>
        <taxon>Xylariaceae</taxon>
        <taxon>Xylaria</taxon>
    </lineage>
</organism>
<evidence type="ECO:0000256" key="4">
    <source>
        <dbReference type="ARBA" id="ARBA00023242"/>
    </source>
</evidence>
<gene>
    <name evidence="8" type="ORF">RRF57_001189</name>
</gene>
<dbReference type="EMBL" id="JAWHQM010000002">
    <property type="protein sequence ID" value="KAK5625473.1"/>
    <property type="molecule type" value="Genomic_DNA"/>
</dbReference>
<dbReference type="PANTHER" id="PTHR12346:SF0">
    <property type="entry name" value="SIN3A, ISOFORM G"/>
    <property type="match status" value="1"/>
</dbReference>
<comment type="subcellular location">
    <subcellularLocation>
        <location evidence="1 5">Nucleus</location>
    </subcellularLocation>
</comment>
<dbReference type="GO" id="GO:0033698">
    <property type="term" value="C:Rpd3L complex"/>
    <property type="evidence" value="ECO:0007669"/>
    <property type="project" value="UniProtKB-ARBA"/>
</dbReference>
<dbReference type="GO" id="GO:0010628">
    <property type="term" value="P:positive regulation of gene expression"/>
    <property type="evidence" value="ECO:0007669"/>
    <property type="project" value="UniProtKB-ARBA"/>
</dbReference>
<evidence type="ECO:0000256" key="3">
    <source>
        <dbReference type="ARBA" id="ARBA00022737"/>
    </source>
</evidence>
<keyword evidence="4 5" id="KW-0539">Nucleus</keyword>
<protein>
    <recommendedName>
        <fullName evidence="7">Prion-inhibition and propagation HeLo domain-containing protein</fullName>
    </recommendedName>
</protein>
<dbReference type="Proteomes" id="UP001305414">
    <property type="component" value="Unassembled WGS sequence"/>
</dbReference>
<evidence type="ECO:0000313" key="8">
    <source>
        <dbReference type="EMBL" id="KAK5625473.1"/>
    </source>
</evidence>
<accession>A0AAN7UC21</accession>
<keyword evidence="2" id="KW-0678">Repressor</keyword>
<dbReference type="GO" id="GO:0000122">
    <property type="term" value="P:negative regulation of transcription by RNA polymerase II"/>
    <property type="evidence" value="ECO:0007669"/>
    <property type="project" value="TreeGrafter"/>
</dbReference>
<evidence type="ECO:0000256" key="6">
    <source>
        <dbReference type="SAM" id="MobiDB-lite"/>
    </source>
</evidence>
<dbReference type="InterPro" id="IPR029498">
    <property type="entry name" value="HeLo_dom"/>
</dbReference>
<dbReference type="FunFam" id="1.20.1160.11:FF:000003">
    <property type="entry name" value="Paired amphipathic helix SIN3-like protein"/>
    <property type="match status" value="1"/>
</dbReference>
<dbReference type="InterPro" id="IPR036600">
    <property type="entry name" value="PAH_sf"/>
</dbReference>
<dbReference type="PANTHER" id="PTHR12346">
    <property type="entry name" value="SIN3B-RELATED"/>
    <property type="match status" value="1"/>
</dbReference>
<feature type="compositionally biased region" description="Gly residues" evidence="6">
    <location>
        <begin position="295"/>
        <end position="305"/>
    </location>
</feature>
<keyword evidence="9" id="KW-1185">Reference proteome</keyword>
<dbReference type="Gene3D" id="1.20.1160.11">
    <property type="entry name" value="Paired amphipathic helix"/>
    <property type="match status" value="2"/>
</dbReference>
<dbReference type="Gene3D" id="1.20.120.1020">
    <property type="entry name" value="Prion-inhibition and propagation, HeLo domain"/>
    <property type="match status" value="1"/>
</dbReference>
<feature type="domain" description="Prion-inhibition and propagation HeLo" evidence="7">
    <location>
        <begin position="12"/>
        <end position="217"/>
    </location>
</feature>
<evidence type="ECO:0000256" key="2">
    <source>
        <dbReference type="ARBA" id="ARBA00022491"/>
    </source>
</evidence>
<dbReference type="InterPro" id="IPR039774">
    <property type="entry name" value="Sin3-like"/>
</dbReference>
<dbReference type="PROSITE" id="PS51477">
    <property type="entry name" value="PAH"/>
    <property type="match status" value="2"/>
</dbReference>
<evidence type="ECO:0000313" key="9">
    <source>
        <dbReference type="Proteomes" id="UP001305414"/>
    </source>
</evidence>
<dbReference type="Pfam" id="PF14479">
    <property type="entry name" value="HeLo"/>
    <property type="match status" value="1"/>
</dbReference>